<dbReference type="GO" id="GO:0006355">
    <property type="term" value="P:regulation of DNA-templated transcription"/>
    <property type="evidence" value="ECO:0007669"/>
    <property type="project" value="TreeGrafter"/>
</dbReference>
<name>A0A4Y3TSF1_9PROT</name>
<dbReference type="SUPFAM" id="SSF52317">
    <property type="entry name" value="Class I glutamine amidotransferase-like"/>
    <property type="match status" value="1"/>
</dbReference>
<evidence type="ECO:0000313" key="3">
    <source>
        <dbReference type="Proteomes" id="UP000317730"/>
    </source>
</evidence>
<dbReference type="PANTHER" id="PTHR43130">
    <property type="entry name" value="ARAC-FAMILY TRANSCRIPTIONAL REGULATOR"/>
    <property type="match status" value="1"/>
</dbReference>
<dbReference type="Pfam" id="PF01965">
    <property type="entry name" value="DJ-1_PfpI"/>
    <property type="match status" value="1"/>
</dbReference>
<gene>
    <name evidence="2" type="ORF">APE01nite_04600</name>
</gene>
<comment type="caution">
    <text evidence="2">The sequence shown here is derived from an EMBL/GenBank/DDBJ whole genome shotgun (WGS) entry which is preliminary data.</text>
</comment>
<keyword evidence="3" id="KW-1185">Reference proteome</keyword>
<evidence type="ECO:0000259" key="1">
    <source>
        <dbReference type="Pfam" id="PF01965"/>
    </source>
</evidence>
<reference evidence="2 3" key="1">
    <citation type="submission" date="2019-06" db="EMBL/GenBank/DDBJ databases">
        <title>Whole genome shotgun sequence of Acetobacter peroxydans NBRC 13755.</title>
        <authorList>
            <person name="Hosoyama A."/>
            <person name="Uohara A."/>
            <person name="Ohji S."/>
            <person name="Ichikawa N."/>
        </authorList>
    </citation>
    <scope>NUCLEOTIDE SEQUENCE [LARGE SCALE GENOMIC DNA]</scope>
    <source>
        <strain evidence="2 3">NBRC 13755</strain>
    </source>
</reference>
<accession>A0A4Y3TSF1</accession>
<dbReference type="InterPro" id="IPR029062">
    <property type="entry name" value="Class_I_gatase-like"/>
</dbReference>
<feature type="domain" description="DJ-1/PfpI" evidence="1">
    <location>
        <begin position="31"/>
        <end position="191"/>
    </location>
</feature>
<dbReference type="InterPro" id="IPR002818">
    <property type="entry name" value="DJ-1/PfpI"/>
</dbReference>
<dbReference type="EMBL" id="BJMV01000001">
    <property type="protein sequence ID" value="GEB84663.1"/>
    <property type="molecule type" value="Genomic_DNA"/>
</dbReference>
<evidence type="ECO:0000313" key="2">
    <source>
        <dbReference type="EMBL" id="GEB84663.1"/>
    </source>
</evidence>
<dbReference type="InterPro" id="IPR052158">
    <property type="entry name" value="INH-QAR"/>
</dbReference>
<dbReference type="PANTHER" id="PTHR43130:SF2">
    <property type="entry name" value="DJ-1_PFPI DOMAIN-CONTAINING PROTEIN"/>
    <property type="match status" value="1"/>
</dbReference>
<protein>
    <recommendedName>
        <fullName evidence="1">DJ-1/PfpI domain-containing protein</fullName>
    </recommendedName>
</protein>
<dbReference type="Gene3D" id="3.40.50.880">
    <property type="match status" value="1"/>
</dbReference>
<dbReference type="AlphaFoldDB" id="A0A4Y3TSF1"/>
<sequence length="255" mass="26842">MGSASSETARTAPPNLDDLLWGPKFPGSAIKVAMLVYPEMVLQHLVGLQTILNILGADIHLVGFDMTPVITDVGIPIRPTDTPATCPQDMDVLFVPGGLKGTIACMNNPAVLAFLTSVARHARFITSVCTGSLVLAAAGLLEGYKATSHWGVAGLLPVMGAIESRERLVQDRNRITGAGVTAGLDFGLILAAQLRGQQAAEHIQLIIDYAPQAPFRHDVASETLAAQKATGRSHAAWIDGNALQAAQAAARRLKL</sequence>
<dbReference type="Proteomes" id="UP000317730">
    <property type="component" value="Unassembled WGS sequence"/>
</dbReference>
<organism evidence="2 3">
    <name type="scientific">Acetobacter peroxydans</name>
    <dbReference type="NCBI Taxonomy" id="104098"/>
    <lineage>
        <taxon>Bacteria</taxon>
        <taxon>Pseudomonadati</taxon>
        <taxon>Pseudomonadota</taxon>
        <taxon>Alphaproteobacteria</taxon>
        <taxon>Acetobacterales</taxon>
        <taxon>Acetobacteraceae</taxon>
        <taxon>Acetobacter</taxon>
    </lineage>
</organism>
<proteinExistence type="predicted"/>
<dbReference type="CDD" id="cd03139">
    <property type="entry name" value="GATase1_PfpI_2"/>
    <property type="match status" value="1"/>
</dbReference>